<keyword evidence="3" id="KW-1185">Reference proteome</keyword>
<dbReference type="RefSeq" id="WP_136386833.1">
    <property type="nucleotide sequence ID" value="NZ_SSOD01000022.1"/>
</dbReference>
<dbReference type="EMBL" id="SSOD01000022">
    <property type="protein sequence ID" value="THF55917.1"/>
    <property type="molecule type" value="Genomic_DNA"/>
</dbReference>
<accession>A0A4S4AAI6</accession>
<evidence type="ECO:0000313" key="2">
    <source>
        <dbReference type="EMBL" id="THF55917.1"/>
    </source>
</evidence>
<name>A0A4S4AAI6_9RHOO</name>
<evidence type="ECO:0000313" key="3">
    <source>
        <dbReference type="Proteomes" id="UP000307956"/>
    </source>
</evidence>
<dbReference type="AlphaFoldDB" id="A0A4S4AAI6"/>
<feature type="region of interest" description="Disordered" evidence="1">
    <location>
        <begin position="1"/>
        <end position="20"/>
    </location>
</feature>
<dbReference type="Proteomes" id="UP000307956">
    <property type="component" value="Unassembled WGS sequence"/>
</dbReference>
<evidence type="ECO:0000256" key="1">
    <source>
        <dbReference type="SAM" id="MobiDB-lite"/>
    </source>
</evidence>
<comment type="caution">
    <text evidence="2">The sequence shown here is derived from an EMBL/GenBank/DDBJ whole genome shotgun (WGS) entry which is preliminary data.</text>
</comment>
<gene>
    <name evidence="2" type="ORF">E6O51_20235</name>
</gene>
<proteinExistence type="predicted"/>
<feature type="region of interest" description="Disordered" evidence="1">
    <location>
        <begin position="44"/>
        <end position="88"/>
    </location>
</feature>
<sequence length="88" mass="9524">MKLDKTKSYGEIYGRTPDGARFHQDGRYFDAHGDEIVRKAAVEEPVAPQEDAKPAARPGRKPKAAVEEPVAPKVANPIDEQIAAQLGG</sequence>
<protein>
    <submittedName>
        <fullName evidence="2">Uncharacterized protein</fullName>
    </submittedName>
</protein>
<organism evidence="2 3">
    <name type="scientific">Pseudothauera rhizosphaerae</name>
    <dbReference type="NCBI Taxonomy" id="2565932"/>
    <lineage>
        <taxon>Bacteria</taxon>
        <taxon>Pseudomonadati</taxon>
        <taxon>Pseudomonadota</taxon>
        <taxon>Betaproteobacteria</taxon>
        <taxon>Rhodocyclales</taxon>
        <taxon>Zoogloeaceae</taxon>
        <taxon>Pseudothauera</taxon>
    </lineage>
</organism>
<reference evidence="2 3" key="1">
    <citation type="submission" date="2019-04" db="EMBL/GenBank/DDBJ databases">
        <title>Azoarcus rhizosphaerae sp. nov. isolated from rhizosphere of Ficus religiosa.</title>
        <authorList>
            <person name="Lin S.-Y."/>
            <person name="Hameed A."/>
            <person name="Hsu Y.-H."/>
            <person name="Young C.-C."/>
        </authorList>
    </citation>
    <scope>NUCLEOTIDE SEQUENCE [LARGE SCALE GENOMIC DNA]</scope>
    <source>
        <strain evidence="2 3">CC-YHH848</strain>
    </source>
</reference>